<keyword evidence="1" id="KW-0812">Transmembrane</keyword>
<organism evidence="2 3">
    <name type="scientific">Natrialba chahannaoensis JCM 10990</name>
    <dbReference type="NCBI Taxonomy" id="1227492"/>
    <lineage>
        <taxon>Archaea</taxon>
        <taxon>Methanobacteriati</taxon>
        <taxon>Methanobacteriota</taxon>
        <taxon>Stenosarchaea group</taxon>
        <taxon>Halobacteria</taxon>
        <taxon>Halobacteriales</taxon>
        <taxon>Natrialbaceae</taxon>
        <taxon>Natrialba</taxon>
    </lineage>
</organism>
<evidence type="ECO:0000313" key="3">
    <source>
        <dbReference type="Proteomes" id="UP000011693"/>
    </source>
</evidence>
<keyword evidence="1" id="KW-0472">Membrane</keyword>
<feature type="transmembrane region" description="Helical" evidence="1">
    <location>
        <begin position="47"/>
        <end position="66"/>
    </location>
</feature>
<dbReference type="Proteomes" id="UP000011693">
    <property type="component" value="Unassembled WGS sequence"/>
</dbReference>
<keyword evidence="3" id="KW-1185">Reference proteome</keyword>
<accession>M0A4B6</accession>
<reference evidence="2 3" key="1">
    <citation type="journal article" date="2014" name="PLoS Genet.">
        <title>Phylogenetically driven sequencing of extremely halophilic archaea reveals strategies for static and dynamic osmo-response.</title>
        <authorList>
            <person name="Becker E.A."/>
            <person name="Seitzer P.M."/>
            <person name="Tritt A."/>
            <person name="Larsen D."/>
            <person name="Krusor M."/>
            <person name="Yao A.I."/>
            <person name="Wu D."/>
            <person name="Madern D."/>
            <person name="Eisen J.A."/>
            <person name="Darling A.E."/>
            <person name="Facciotti M.T."/>
        </authorList>
    </citation>
    <scope>NUCLEOTIDE SEQUENCE [LARGE SCALE GENOMIC DNA]</scope>
    <source>
        <strain evidence="2 3">JCM 10990</strain>
    </source>
</reference>
<comment type="caution">
    <text evidence="2">The sequence shown here is derived from an EMBL/GenBank/DDBJ whole genome shotgun (WGS) entry which is preliminary data.</text>
</comment>
<dbReference type="AlphaFoldDB" id="M0A4B6"/>
<keyword evidence="1" id="KW-1133">Transmembrane helix</keyword>
<protein>
    <submittedName>
        <fullName evidence="2">Uncharacterized protein</fullName>
    </submittedName>
</protein>
<gene>
    <name evidence="2" type="ORF">C482_19244</name>
</gene>
<dbReference type="EMBL" id="AOIN01000098">
    <property type="protein sequence ID" value="ELY93565.1"/>
    <property type="molecule type" value="Genomic_DNA"/>
</dbReference>
<evidence type="ECO:0000313" key="2">
    <source>
        <dbReference type="EMBL" id="ELY93565.1"/>
    </source>
</evidence>
<evidence type="ECO:0000256" key="1">
    <source>
        <dbReference type="SAM" id="Phobius"/>
    </source>
</evidence>
<sequence>MPSNQNTSRDDNSGILTDEGFDLFVILGLSIGIGVFGVWLTSDLTVVLTWFWIGIGLSIVYLLYNISQGVHQLMNKY</sequence>
<name>M0A4B6_9EURY</name>
<feature type="transmembrane region" description="Helical" evidence="1">
    <location>
        <begin position="21"/>
        <end position="41"/>
    </location>
</feature>
<proteinExistence type="predicted"/>